<protein>
    <recommendedName>
        <fullName evidence="9">Aminotransferase</fullName>
        <ecNumber evidence="9">2.6.1.-</ecNumber>
    </recommendedName>
</protein>
<evidence type="ECO:0000256" key="4">
    <source>
        <dbReference type="ARBA" id="ARBA00022605"/>
    </source>
</evidence>
<dbReference type="SUPFAM" id="SSF53383">
    <property type="entry name" value="PLP-dependent transferases"/>
    <property type="match status" value="1"/>
</dbReference>
<evidence type="ECO:0000256" key="7">
    <source>
        <dbReference type="ARBA" id="ARBA00023102"/>
    </source>
</evidence>
<reference evidence="11 12" key="1">
    <citation type="submission" date="2015-01" db="EMBL/GenBank/DDBJ databases">
        <title>Genome Assembly of Bacillus badius MTCC 1458.</title>
        <authorList>
            <person name="Verma A."/>
            <person name="Khatri I."/>
            <person name="Mual P."/>
            <person name="Subramanian S."/>
            <person name="Krishnamurthi S."/>
        </authorList>
    </citation>
    <scope>NUCLEOTIDE SEQUENCE [LARGE SCALE GENOMIC DNA]</scope>
    <source>
        <strain evidence="11 12">MTCC 1458</strain>
    </source>
</reference>
<comment type="caution">
    <text evidence="11">The sequence shown here is derived from an EMBL/GenBank/DDBJ whole genome shotgun (WGS) entry which is preliminary data.</text>
</comment>
<evidence type="ECO:0000256" key="9">
    <source>
        <dbReference type="RuleBase" id="RU000481"/>
    </source>
</evidence>
<comment type="pathway">
    <text evidence="1">Amino-acid biosynthesis; L-histidine biosynthesis; L-histidine from 5-phospho-alpha-D-ribose 1-diphosphate: step 7/9.</text>
</comment>
<evidence type="ECO:0000259" key="10">
    <source>
        <dbReference type="Pfam" id="PF00155"/>
    </source>
</evidence>
<dbReference type="PANTHER" id="PTHR43643">
    <property type="entry name" value="HISTIDINOL-PHOSPHATE AMINOTRANSFERASE 2"/>
    <property type="match status" value="1"/>
</dbReference>
<comment type="cofactor">
    <cofactor evidence="9">
        <name>pyridoxal 5'-phosphate</name>
        <dbReference type="ChEBI" id="CHEBI:597326"/>
    </cofactor>
</comment>
<comment type="similarity">
    <text evidence="2">Belongs to the class-II pyridoxal-phosphate-dependent aminotransferase family. Histidinol-phosphate aminotransferase subfamily.</text>
</comment>
<evidence type="ECO:0000256" key="3">
    <source>
        <dbReference type="ARBA" id="ARBA00022576"/>
    </source>
</evidence>
<dbReference type="EC" id="2.6.1.-" evidence="9"/>
<keyword evidence="5 9" id="KW-0808">Transferase</keyword>
<name>A0ABR5AQK6_BACBA</name>
<gene>
    <name evidence="11" type="ORF">SD77_1909</name>
</gene>
<accession>A0ABR5AQK6</accession>
<dbReference type="PROSITE" id="PS00105">
    <property type="entry name" value="AA_TRANSFER_CLASS_1"/>
    <property type="match status" value="1"/>
</dbReference>
<comment type="catalytic activity">
    <reaction evidence="8">
        <text>L-histidinol phosphate + 2-oxoglutarate = 3-(imidazol-4-yl)-2-oxopropyl phosphate + L-glutamate</text>
        <dbReference type="Rhea" id="RHEA:23744"/>
        <dbReference type="ChEBI" id="CHEBI:16810"/>
        <dbReference type="ChEBI" id="CHEBI:29985"/>
        <dbReference type="ChEBI" id="CHEBI:57766"/>
        <dbReference type="ChEBI" id="CHEBI:57980"/>
        <dbReference type="EC" id="2.6.1.9"/>
    </reaction>
</comment>
<keyword evidence="3 9" id="KW-0032">Aminotransferase</keyword>
<evidence type="ECO:0000256" key="6">
    <source>
        <dbReference type="ARBA" id="ARBA00022898"/>
    </source>
</evidence>
<evidence type="ECO:0000256" key="1">
    <source>
        <dbReference type="ARBA" id="ARBA00005011"/>
    </source>
</evidence>
<keyword evidence="7" id="KW-0368">Histidine biosynthesis</keyword>
<organism evidence="11 12">
    <name type="scientific">Bacillus badius</name>
    <dbReference type="NCBI Taxonomy" id="1455"/>
    <lineage>
        <taxon>Bacteria</taxon>
        <taxon>Bacillati</taxon>
        <taxon>Bacillota</taxon>
        <taxon>Bacilli</taxon>
        <taxon>Bacillales</taxon>
        <taxon>Bacillaceae</taxon>
        <taxon>Pseudobacillus</taxon>
    </lineage>
</organism>
<keyword evidence="12" id="KW-1185">Reference proteome</keyword>
<dbReference type="PANTHER" id="PTHR43643:SF6">
    <property type="entry name" value="HISTIDINOL-PHOSPHATE AMINOTRANSFERASE"/>
    <property type="match status" value="1"/>
</dbReference>
<evidence type="ECO:0000256" key="8">
    <source>
        <dbReference type="ARBA" id="ARBA00047481"/>
    </source>
</evidence>
<sequence length="356" mass="39655">MKWPAHGSNPAHLYESLQMDQPECITDFSVNVNPYGPPPSLQANWESWLASVSDYPDPYGQTVTGQIAGLNGVTDQQVVLGNGAAELIQFLGQLWRGQKVVIAQPAFSEYEAACRVYSCEIDNVFLNKGGSLPVYELAAKAHGAAALFICTPNNPSGLAFPIEEIAQLLECLSSSGCKVVVDEAFYDFAGSSTVVPLLQDYSNLIILRSLTKMYAIAGLRIGYLLAAEPLALQIARFRPHWNVNAIALKAAETVLADPSFAERSRKRIAAERERMFQFLEKQGFQFTRSVVNFYLLRDPALEDQKPLFLFLLKKGIVLRHTYNYPGLAGRWLRASVKTELENNQLREALLEWKKHN</sequence>
<dbReference type="InterPro" id="IPR015422">
    <property type="entry name" value="PyrdxlP-dep_Trfase_small"/>
</dbReference>
<evidence type="ECO:0000256" key="5">
    <source>
        <dbReference type="ARBA" id="ARBA00022679"/>
    </source>
</evidence>
<keyword evidence="4" id="KW-0028">Amino-acid biosynthesis</keyword>
<feature type="domain" description="Aminotransferase class I/classII large" evidence="10">
    <location>
        <begin position="26"/>
        <end position="348"/>
    </location>
</feature>
<proteinExistence type="inferred from homology"/>
<dbReference type="InterPro" id="IPR004838">
    <property type="entry name" value="NHTrfase_class1_PyrdxlP-BS"/>
</dbReference>
<keyword evidence="6" id="KW-0663">Pyridoxal phosphate</keyword>
<comment type="similarity">
    <text evidence="9">Belongs to the class-I pyridoxal-phosphate-dependent aminotransferase family.</text>
</comment>
<evidence type="ECO:0000256" key="2">
    <source>
        <dbReference type="ARBA" id="ARBA00007970"/>
    </source>
</evidence>
<dbReference type="Pfam" id="PF00155">
    <property type="entry name" value="Aminotran_1_2"/>
    <property type="match status" value="1"/>
</dbReference>
<dbReference type="InterPro" id="IPR015421">
    <property type="entry name" value="PyrdxlP-dep_Trfase_major"/>
</dbReference>
<dbReference type="Gene3D" id="3.40.640.10">
    <property type="entry name" value="Type I PLP-dependent aspartate aminotransferase-like (Major domain)"/>
    <property type="match status" value="1"/>
</dbReference>
<dbReference type="Gene3D" id="3.90.1150.10">
    <property type="entry name" value="Aspartate Aminotransferase, domain 1"/>
    <property type="match status" value="1"/>
</dbReference>
<evidence type="ECO:0000313" key="11">
    <source>
        <dbReference type="EMBL" id="KIL76949.1"/>
    </source>
</evidence>
<dbReference type="CDD" id="cd00609">
    <property type="entry name" value="AAT_like"/>
    <property type="match status" value="1"/>
</dbReference>
<dbReference type="Proteomes" id="UP000031982">
    <property type="component" value="Unassembled WGS sequence"/>
</dbReference>
<dbReference type="EMBL" id="JXLP01000019">
    <property type="protein sequence ID" value="KIL76949.1"/>
    <property type="molecule type" value="Genomic_DNA"/>
</dbReference>
<dbReference type="RefSeq" id="WP_041101525.1">
    <property type="nucleotide sequence ID" value="NZ_JARTHD010000039.1"/>
</dbReference>
<dbReference type="InterPro" id="IPR004839">
    <property type="entry name" value="Aminotransferase_I/II_large"/>
</dbReference>
<dbReference type="InterPro" id="IPR015424">
    <property type="entry name" value="PyrdxlP-dep_Trfase"/>
</dbReference>
<dbReference type="InterPro" id="IPR050106">
    <property type="entry name" value="HistidinolP_aminotransfase"/>
</dbReference>
<evidence type="ECO:0000313" key="12">
    <source>
        <dbReference type="Proteomes" id="UP000031982"/>
    </source>
</evidence>